<proteinExistence type="predicted"/>
<gene>
    <name evidence="1" type="ORF">AJ79_02776</name>
</gene>
<accession>A0A2B7Y1K5</accession>
<organism evidence="1 2">
    <name type="scientific">Helicocarpus griseus UAMH5409</name>
    <dbReference type="NCBI Taxonomy" id="1447875"/>
    <lineage>
        <taxon>Eukaryota</taxon>
        <taxon>Fungi</taxon>
        <taxon>Dikarya</taxon>
        <taxon>Ascomycota</taxon>
        <taxon>Pezizomycotina</taxon>
        <taxon>Eurotiomycetes</taxon>
        <taxon>Eurotiomycetidae</taxon>
        <taxon>Onygenales</taxon>
        <taxon>Ajellomycetaceae</taxon>
        <taxon>Helicocarpus</taxon>
    </lineage>
</organism>
<reference evidence="1 2" key="1">
    <citation type="submission" date="2017-10" db="EMBL/GenBank/DDBJ databases">
        <title>Comparative genomics in systemic dimorphic fungi from Ajellomycetaceae.</title>
        <authorList>
            <person name="Munoz J.F."/>
            <person name="Mcewen J.G."/>
            <person name="Clay O.K."/>
            <person name="Cuomo C.A."/>
        </authorList>
    </citation>
    <scope>NUCLEOTIDE SEQUENCE [LARGE SCALE GENOMIC DNA]</scope>
    <source>
        <strain evidence="1 2">UAMH5409</strain>
    </source>
</reference>
<evidence type="ECO:0000313" key="2">
    <source>
        <dbReference type="Proteomes" id="UP000223968"/>
    </source>
</evidence>
<dbReference type="Proteomes" id="UP000223968">
    <property type="component" value="Unassembled WGS sequence"/>
</dbReference>
<dbReference type="AlphaFoldDB" id="A0A2B7Y1K5"/>
<dbReference type="OrthoDB" id="4181227at2759"/>
<sequence length="139" mass="16363">MQLIELFSPMDEAAELVLENQEQPAMVIARNVGCFLEDARTYMYAQGYWVHRPGCPLPEFTKFNLFQLDRLRRKLHLNEAGRPNLRQPELGFFPLRRETGAFIRGWNQYIEKNNLDPKDIPHSWTFHFSSAFVLLCFTV</sequence>
<comment type="caution">
    <text evidence="1">The sequence shown here is derived from an EMBL/GenBank/DDBJ whole genome shotgun (WGS) entry which is preliminary data.</text>
</comment>
<dbReference type="EMBL" id="PDNB01000030">
    <property type="protein sequence ID" value="PGH14913.1"/>
    <property type="molecule type" value="Genomic_DNA"/>
</dbReference>
<name>A0A2B7Y1K5_9EURO</name>
<keyword evidence="2" id="KW-1185">Reference proteome</keyword>
<evidence type="ECO:0000313" key="1">
    <source>
        <dbReference type="EMBL" id="PGH14913.1"/>
    </source>
</evidence>
<protein>
    <submittedName>
        <fullName evidence="1">Uncharacterized protein</fullName>
    </submittedName>
</protein>